<feature type="signal peptide" evidence="4">
    <location>
        <begin position="1"/>
        <end position="17"/>
    </location>
</feature>
<dbReference type="Gene3D" id="1.10.10.60">
    <property type="entry name" value="Homeodomain-like"/>
    <property type="match status" value="1"/>
</dbReference>
<dbReference type="EMBL" id="CP115396">
    <property type="protein sequence ID" value="WBO86040.1"/>
    <property type="molecule type" value="Genomic_DNA"/>
</dbReference>
<protein>
    <submittedName>
        <fullName evidence="6">Helix-turn-helix domain-containing protein</fullName>
    </submittedName>
</protein>
<proteinExistence type="predicted"/>
<name>A0ABY7PT02_9BACT</name>
<organism evidence="6 7">
    <name type="scientific">Hymenobacter yonginensis</name>
    <dbReference type="NCBI Taxonomy" id="748197"/>
    <lineage>
        <taxon>Bacteria</taxon>
        <taxon>Pseudomonadati</taxon>
        <taxon>Bacteroidota</taxon>
        <taxon>Cytophagia</taxon>
        <taxon>Cytophagales</taxon>
        <taxon>Hymenobacteraceae</taxon>
        <taxon>Hymenobacter</taxon>
    </lineage>
</organism>
<feature type="domain" description="HTH araC/xylS-type" evidence="5">
    <location>
        <begin position="186"/>
        <end position="284"/>
    </location>
</feature>
<gene>
    <name evidence="6" type="ORF">O9Z63_07240</name>
</gene>
<accession>A0ABY7PT02</accession>
<evidence type="ECO:0000256" key="1">
    <source>
        <dbReference type="ARBA" id="ARBA00023015"/>
    </source>
</evidence>
<reference evidence="6 7" key="1">
    <citation type="journal article" date="2011" name="Int. J. Syst. Evol. Microbiol.">
        <title>Hymenobacter yonginensis sp. nov., isolated from a mesotrophic artificial lake.</title>
        <authorList>
            <person name="Joung Y."/>
            <person name="Cho S.H."/>
            <person name="Kim H."/>
            <person name="Kim S.B."/>
            <person name="Joh K."/>
        </authorList>
    </citation>
    <scope>NUCLEOTIDE SEQUENCE [LARGE SCALE GENOMIC DNA]</scope>
    <source>
        <strain evidence="6 7">KCTC 22745</strain>
    </source>
</reference>
<dbReference type="PANTHER" id="PTHR46796">
    <property type="entry name" value="HTH-TYPE TRANSCRIPTIONAL ACTIVATOR RHAS-RELATED"/>
    <property type="match status" value="1"/>
</dbReference>
<keyword evidence="4" id="KW-0732">Signal</keyword>
<dbReference type="RefSeq" id="WP_270128632.1">
    <property type="nucleotide sequence ID" value="NZ_CP115396.1"/>
</dbReference>
<evidence type="ECO:0000259" key="5">
    <source>
        <dbReference type="PROSITE" id="PS01124"/>
    </source>
</evidence>
<keyword evidence="7" id="KW-1185">Reference proteome</keyword>
<sequence>MRIFCLFPVLTFRPASAMMTPVFDYRLPSPGLRDYVRQLQIVGCHFPAEMTQLPVKAYWPRAENCLSFFPRDPEQVAQGLSGPLQTSPACRLAGQPTLLTSRHVGRDFLVLQVVFQPGALHRLTGLPLAELNDTLLDAETVFAGEIRQVSEQLRNTRHYPDMIPVVETFLARLIGRARPDYRPAFHKATEYLLCHPGQTSLDWLAGQACLSGRQFHRQFVERQGISPKLFARIARFGQAMRLKNTQPLTDWLSVALAVGYHDYQHLARDFRQFTGLSPNAFLLHEGQAPERVFGQAETSDSYH</sequence>
<evidence type="ECO:0000313" key="6">
    <source>
        <dbReference type="EMBL" id="WBO86040.1"/>
    </source>
</evidence>
<evidence type="ECO:0000256" key="2">
    <source>
        <dbReference type="ARBA" id="ARBA00023125"/>
    </source>
</evidence>
<dbReference type="Pfam" id="PF12833">
    <property type="entry name" value="HTH_18"/>
    <property type="match status" value="1"/>
</dbReference>
<keyword evidence="2" id="KW-0238">DNA-binding</keyword>
<dbReference type="SMART" id="SM00342">
    <property type="entry name" value="HTH_ARAC"/>
    <property type="match status" value="1"/>
</dbReference>
<evidence type="ECO:0000256" key="4">
    <source>
        <dbReference type="SAM" id="SignalP"/>
    </source>
</evidence>
<dbReference type="PROSITE" id="PS01124">
    <property type="entry name" value="HTH_ARAC_FAMILY_2"/>
    <property type="match status" value="1"/>
</dbReference>
<feature type="chain" id="PRO_5047234344" evidence="4">
    <location>
        <begin position="18"/>
        <end position="303"/>
    </location>
</feature>
<dbReference type="InterPro" id="IPR018060">
    <property type="entry name" value="HTH_AraC"/>
</dbReference>
<evidence type="ECO:0000313" key="7">
    <source>
        <dbReference type="Proteomes" id="UP001211872"/>
    </source>
</evidence>
<keyword evidence="1" id="KW-0805">Transcription regulation</keyword>
<evidence type="ECO:0000256" key="3">
    <source>
        <dbReference type="ARBA" id="ARBA00023163"/>
    </source>
</evidence>
<dbReference type="Proteomes" id="UP001211872">
    <property type="component" value="Chromosome"/>
</dbReference>
<keyword evidence="3" id="KW-0804">Transcription</keyword>
<dbReference type="InterPro" id="IPR050204">
    <property type="entry name" value="AraC_XylS_family_regulators"/>
</dbReference>